<comment type="caution">
    <text evidence="3">The sequence shown here is derived from an EMBL/GenBank/DDBJ whole genome shotgun (WGS) entry which is preliminary data.</text>
</comment>
<accession>A0A212CR88</accession>
<dbReference type="Proteomes" id="UP000242450">
    <property type="component" value="Chromosome 14"/>
</dbReference>
<keyword evidence="4" id="KW-1185">Reference proteome</keyword>
<sequence>MKVGGSALLHCCSCSFDPPGPLSAGMSCEVLVTFKPMINKDLEGNVSFLAQTGRFSVPLKCSTKKCSVFWQLSLDKELIDFGSYTVGETAIRTITLTNTGGLGTKFRFLLASESCEMDTTQSAVKLSSIFIYEDKSFYDKITTSFSEHQTEGNESSPTDVPSQKESGKLDVKEQEEGHPIGELGPWPALSMQPWAPWHRGPES</sequence>
<dbReference type="PANTHER" id="PTHR22538:SF0">
    <property type="entry name" value="CILIA- AND FLAGELLA-ASSOCIATED PROTEIN 74"/>
    <property type="match status" value="1"/>
</dbReference>
<protein>
    <recommendedName>
        <fullName evidence="2">CFAP74 second Ig-like domain-containing protein</fullName>
    </recommendedName>
</protein>
<feature type="domain" description="CFAP74 second Ig-like" evidence="2">
    <location>
        <begin position="72"/>
        <end position="179"/>
    </location>
</feature>
<dbReference type="InterPro" id="IPR013783">
    <property type="entry name" value="Ig-like_fold"/>
</dbReference>
<dbReference type="AlphaFoldDB" id="A0A212CR88"/>
<organism evidence="3 4">
    <name type="scientific">Cervus elaphus hippelaphus</name>
    <name type="common">European red deer</name>
    <dbReference type="NCBI Taxonomy" id="46360"/>
    <lineage>
        <taxon>Eukaryota</taxon>
        <taxon>Metazoa</taxon>
        <taxon>Chordata</taxon>
        <taxon>Craniata</taxon>
        <taxon>Vertebrata</taxon>
        <taxon>Euteleostomi</taxon>
        <taxon>Mammalia</taxon>
        <taxon>Eutheria</taxon>
        <taxon>Laurasiatheria</taxon>
        <taxon>Artiodactyla</taxon>
        <taxon>Ruminantia</taxon>
        <taxon>Pecora</taxon>
        <taxon>Cervidae</taxon>
        <taxon>Cervinae</taxon>
        <taxon>Cervus</taxon>
    </lineage>
</organism>
<evidence type="ECO:0000259" key="2">
    <source>
        <dbReference type="Pfam" id="PF24770"/>
    </source>
</evidence>
<evidence type="ECO:0000313" key="3">
    <source>
        <dbReference type="EMBL" id="OWK08526.1"/>
    </source>
</evidence>
<dbReference type="OrthoDB" id="545169at2759"/>
<evidence type="ECO:0000313" key="4">
    <source>
        <dbReference type="Proteomes" id="UP000242450"/>
    </source>
</evidence>
<evidence type="ECO:0000256" key="1">
    <source>
        <dbReference type="SAM" id="MobiDB-lite"/>
    </source>
</evidence>
<feature type="compositionally biased region" description="Basic and acidic residues" evidence="1">
    <location>
        <begin position="165"/>
        <end position="179"/>
    </location>
</feature>
<reference evidence="3 4" key="1">
    <citation type="journal article" date="2018" name="Mol. Genet. Genomics">
        <title>The red deer Cervus elaphus genome CerEla1.0: sequencing, annotating, genes, and chromosomes.</title>
        <authorList>
            <person name="Bana N.A."/>
            <person name="Nyiri A."/>
            <person name="Nagy J."/>
            <person name="Frank K."/>
            <person name="Nagy T."/>
            <person name="Steger V."/>
            <person name="Schiller M."/>
            <person name="Lakatos P."/>
            <person name="Sugar L."/>
            <person name="Horn P."/>
            <person name="Barta E."/>
            <person name="Orosz L."/>
        </authorList>
    </citation>
    <scope>NUCLEOTIDE SEQUENCE [LARGE SCALE GENOMIC DNA]</scope>
    <source>
        <strain evidence="3">Hungarian</strain>
    </source>
</reference>
<feature type="region of interest" description="Disordered" evidence="1">
    <location>
        <begin position="146"/>
        <end position="203"/>
    </location>
</feature>
<dbReference type="PANTHER" id="PTHR22538">
    <property type="entry name" value="CILIA- AND FLAGELLA-ASSOCIATED PROTEIN 74"/>
    <property type="match status" value="1"/>
</dbReference>
<feature type="compositionally biased region" description="Polar residues" evidence="1">
    <location>
        <begin position="146"/>
        <end position="164"/>
    </location>
</feature>
<dbReference type="Gene3D" id="2.60.40.10">
    <property type="entry name" value="Immunoglobulins"/>
    <property type="match status" value="1"/>
</dbReference>
<dbReference type="InterPro" id="IPR056306">
    <property type="entry name" value="Ig-CFAP74_2nd"/>
</dbReference>
<proteinExistence type="predicted"/>
<name>A0A212CR88_CEREH</name>
<dbReference type="Pfam" id="PF24771">
    <property type="entry name" value="Ig_CFAP74_1st"/>
    <property type="match status" value="1"/>
</dbReference>
<dbReference type="Pfam" id="PF24770">
    <property type="entry name" value="Ig-CFAP74_2"/>
    <property type="match status" value="1"/>
</dbReference>
<dbReference type="EMBL" id="MKHE01000014">
    <property type="protein sequence ID" value="OWK08526.1"/>
    <property type="molecule type" value="Genomic_DNA"/>
</dbReference>
<dbReference type="PROSITE" id="PS51257">
    <property type="entry name" value="PROKAR_LIPOPROTEIN"/>
    <property type="match status" value="1"/>
</dbReference>
<gene>
    <name evidence="3" type="ORF">Celaphus_00011043</name>
</gene>